<dbReference type="Proteomes" id="UP000244855">
    <property type="component" value="Unassembled WGS sequence"/>
</dbReference>
<protein>
    <submittedName>
        <fullName evidence="1">Uncharacterized protein</fullName>
    </submittedName>
</protein>
<dbReference type="EMBL" id="KZ805501">
    <property type="protein sequence ID" value="PVH95289.1"/>
    <property type="molecule type" value="Genomic_DNA"/>
</dbReference>
<reference evidence="1 2" key="1">
    <citation type="journal article" date="2018" name="Sci. Rep.">
        <title>Comparative genomics provides insights into the lifestyle and reveals functional heterogeneity of dark septate endophytic fungi.</title>
        <authorList>
            <person name="Knapp D.G."/>
            <person name="Nemeth J.B."/>
            <person name="Barry K."/>
            <person name="Hainaut M."/>
            <person name="Henrissat B."/>
            <person name="Johnson J."/>
            <person name="Kuo A."/>
            <person name="Lim J.H.P."/>
            <person name="Lipzen A."/>
            <person name="Nolan M."/>
            <person name="Ohm R.A."/>
            <person name="Tamas L."/>
            <person name="Grigoriev I.V."/>
            <person name="Spatafora J.W."/>
            <person name="Nagy L.G."/>
            <person name="Kovacs G.M."/>
        </authorList>
    </citation>
    <scope>NUCLEOTIDE SEQUENCE [LARGE SCALE GENOMIC DNA]</scope>
    <source>
        <strain evidence="1 2">DSE2036</strain>
    </source>
</reference>
<name>A0A2V1DDK5_9PLEO</name>
<keyword evidence="2" id="KW-1185">Reference proteome</keyword>
<organism evidence="1 2">
    <name type="scientific">Periconia macrospinosa</name>
    <dbReference type="NCBI Taxonomy" id="97972"/>
    <lineage>
        <taxon>Eukaryota</taxon>
        <taxon>Fungi</taxon>
        <taxon>Dikarya</taxon>
        <taxon>Ascomycota</taxon>
        <taxon>Pezizomycotina</taxon>
        <taxon>Dothideomycetes</taxon>
        <taxon>Pleosporomycetidae</taxon>
        <taxon>Pleosporales</taxon>
        <taxon>Massarineae</taxon>
        <taxon>Periconiaceae</taxon>
        <taxon>Periconia</taxon>
    </lineage>
</organism>
<dbReference type="AlphaFoldDB" id="A0A2V1DDK5"/>
<proteinExistence type="predicted"/>
<gene>
    <name evidence="1" type="ORF">DM02DRAFT_660274</name>
</gene>
<evidence type="ECO:0000313" key="1">
    <source>
        <dbReference type="EMBL" id="PVH95289.1"/>
    </source>
</evidence>
<sequence>MFNAHVSLARRLFLSHGSGIVSAVGPHAKCPFDVNETAKCFFTGASSQRMHERTSNHLHEPGGPGIQATILLYLARSLVLYTGQFWLAVKVSFRGEVGAMWGMTKASSEQGTGHPIGGREIPIGSSTANIGDPSPFSLNSAFGRTQDEGLLLKLLQAFTARDITFMGKMIVP</sequence>
<evidence type="ECO:0000313" key="2">
    <source>
        <dbReference type="Proteomes" id="UP000244855"/>
    </source>
</evidence>
<accession>A0A2V1DDK5</accession>